<protein>
    <recommendedName>
        <fullName evidence="7">DUF4378 domain-containing protein</fullName>
    </recommendedName>
</protein>
<feature type="domain" description="DUF3741" evidence="3">
    <location>
        <begin position="336"/>
        <end position="364"/>
    </location>
</feature>
<name>A0A8J5H0K5_ZINOF</name>
<organism evidence="5 6">
    <name type="scientific">Zingiber officinale</name>
    <name type="common">Ginger</name>
    <name type="synonym">Amomum zingiber</name>
    <dbReference type="NCBI Taxonomy" id="94328"/>
    <lineage>
        <taxon>Eukaryota</taxon>
        <taxon>Viridiplantae</taxon>
        <taxon>Streptophyta</taxon>
        <taxon>Embryophyta</taxon>
        <taxon>Tracheophyta</taxon>
        <taxon>Spermatophyta</taxon>
        <taxon>Magnoliopsida</taxon>
        <taxon>Liliopsida</taxon>
        <taxon>Zingiberales</taxon>
        <taxon>Zingiberaceae</taxon>
        <taxon>Zingiber</taxon>
    </lineage>
</organism>
<reference evidence="5 6" key="1">
    <citation type="submission" date="2020-08" db="EMBL/GenBank/DDBJ databases">
        <title>Plant Genome Project.</title>
        <authorList>
            <person name="Zhang R.-G."/>
        </authorList>
    </citation>
    <scope>NUCLEOTIDE SEQUENCE [LARGE SCALE GENOMIC DNA]</scope>
    <source>
        <tissue evidence="5">Rhizome</tissue>
    </source>
</reference>
<feature type="transmembrane region" description="Helical" evidence="2">
    <location>
        <begin position="72"/>
        <end position="91"/>
    </location>
</feature>
<evidence type="ECO:0008006" key="7">
    <source>
        <dbReference type="Google" id="ProtNLM"/>
    </source>
</evidence>
<keyword evidence="2" id="KW-0472">Membrane</keyword>
<feature type="region of interest" description="Disordered" evidence="1">
    <location>
        <begin position="646"/>
        <end position="669"/>
    </location>
</feature>
<accession>A0A8J5H0K5</accession>
<evidence type="ECO:0000313" key="5">
    <source>
        <dbReference type="EMBL" id="KAG6514271.1"/>
    </source>
</evidence>
<dbReference type="AlphaFoldDB" id="A0A8J5H0K5"/>
<feature type="compositionally biased region" description="Polar residues" evidence="1">
    <location>
        <begin position="652"/>
        <end position="669"/>
    </location>
</feature>
<keyword evidence="2" id="KW-0812">Transmembrane</keyword>
<dbReference type="Proteomes" id="UP000734854">
    <property type="component" value="Unassembled WGS sequence"/>
</dbReference>
<keyword evidence="2" id="KW-1133">Transmembrane helix</keyword>
<evidence type="ECO:0000259" key="3">
    <source>
        <dbReference type="Pfam" id="PF12552"/>
    </source>
</evidence>
<dbReference type="PANTHER" id="PTHR47212:SF4">
    <property type="entry name" value="ADHESIN-LIKE PROTEIN, PUTATIVE (DUF3741)-RELATED"/>
    <property type="match status" value="1"/>
</dbReference>
<evidence type="ECO:0000256" key="2">
    <source>
        <dbReference type="SAM" id="Phobius"/>
    </source>
</evidence>
<evidence type="ECO:0000259" key="4">
    <source>
        <dbReference type="Pfam" id="PF14309"/>
    </source>
</evidence>
<dbReference type="PANTHER" id="PTHR47212">
    <property type="entry name" value="ADHESIN-LIKE PROTEIN, PUTATIVE (DUF3741)-RELATED"/>
    <property type="match status" value="1"/>
</dbReference>
<dbReference type="InterPro" id="IPR025486">
    <property type="entry name" value="DUF4378"/>
</dbReference>
<proteinExistence type="predicted"/>
<evidence type="ECO:0000256" key="1">
    <source>
        <dbReference type="SAM" id="MobiDB-lite"/>
    </source>
</evidence>
<gene>
    <name evidence="5" type="ORF">ZIOFF_024618</name>
</gene>
<dbReference type="EMBL" id="JACMSC010000007">
    <property type="protein sequence ID" value="KAG6514271.1"/>
    <property type="molecule type" value="Genomic_DNA"/>
</dbReference>
<dbReference type="InterPro" id="IPR022212">
    <property type="entry name" value="DUF3741"/>
</dbReference>
<sequence>MQKSESLRNRNEKDSIPVLASNKLSSGNYFFNWRVLEEKKFKLLEVTALVWSSLVQAGKKGKFGSAQRVGKVLIPFFDMAFIVIALLPSIFASSLEPQRDNVGCMWGLMSLFDFRRGQPTQKLLSDKRHGSNRRTGTGYSKTKLVSLRNSSEIGTLVDETREDQASLGSTSVKTLIEEEMSQLLKKNISRDETQRVTSSLQTDALARCTNKLRCKKLKLVSDNVGNNLTASSSLAGIHSGSIDLTEISSSNFDIPAFLLELYSYTCQQASADSNCKFDFLPSLESICLRGHYHLGELDDSLDEKISLFPHTIADFVQIIVGQKSIVEGLNHGQLAVQRKKLVDQLDATNSDNELFMKLLQGPDSSLLKYIQSLYDVQVRKTSKLGSERSSENVTLLIEENDNSGKCNESDINQLLQKQKRYNFFLRKDKLKGTKQTKENPSSEALNRIVVLRPNRRTSNSSTIISQTSSLQSHDILKHNENSERIASNFSMKEIKRRIRQIINENRKARHVISRDGILHRIPVTSSDYGDSSELINGGSAETSSLNHCRVVKILHESFDLDSKSKKIVSEEEFKSDGNSHISRFTARSESLMYEEAKKHLAEMLDTRVDSFLRIQASKPLDPVLAVLDFSELSPAPSPQRYEFFMSSKETGDPSSQQSDQGELAESSSLAVTSVSTDLNMEGNTEIIELFDTKSIVEFNELALPLKSSGNELINETCEEESITSPCWDSGQEKSPTVVHAKPRPSNLIRENLMALESINEKQEQPSPVSVLGTLTSDDINSLDSAEIEKYYNQVEHQQASHEEGNVVRILESSDLNDSIRDDLEDYEARFDYVKAVLEASDLTNEFPRKWDIEDQLIKPSLFNEIGIFFCSLKDDPKLLFDCINEVLLEIHERFLKCSPWLFFIKKNILPIPVGESLIHEVSKGLEWHLQLHLPNTLDQIVKKDLEGRCWIDLRFEAENITEKICDAILGDVVKQIVCDSWC</sequence>
<keyword evidence="6" id="KW-1185">Reference proteome</keyword>
<evidence type="ECO:0000313" key="6">
    <source>
        <dbReference type="Proteomes" id="UP000734854"/>
    </source>
</evidence>
<dbReference type="Pfam" id="PF14309">
    <property type="entry name" value="DUF4378"/>
    <property type="match status" value="1"/>
</dbReference>
<dbReference type="Pfam" id="PF12552">
    <property type="entry name" value="DUF3741"/>
    <property type="match status" value="1"/>
</dbReference>
<feature type="domain" description="DUF4378" evidence="4">
    <location>
        <begin position="830"/>
        <end position="973"/>
    </location>
</feature>
<comment type="caution">
    <text evidence="5">The sequence shown here is derived from an EMBL/GenBank/DDBJ whole genome shotgun (WGS) entry which is preliminary data.</text>
</comment>